<dbReference type="InterPro" id="IPR038678">
    <property type="entry name" value="Spondin_N_sf"/>
</dbReference>
<dbReference type="AlphaFoldDB" id="A0A7V4TXU9"/>
<dbReference type="Proteomes" id="UP000885779">
    <property type="component" value="Unassembled WGS sequence"/>
</dbReference>
<evidence type="ECO:0000256" key="1">
    <source>
        <dbReference type="SAM" id="SignalP"/>
    </source>
</evidence>
<accession>A0A7V4TXU9</accession>
<feature type="domain" description="Spondin" evidence="2">
    <location>
        <begin position="70"/>
        <end position="187"/>
    </location>
</feature>
<dbReference type="InterPro" id="IPR009465">
    <property type="entry name" value="Spondin_N"/>
</dbReference>
<organism evidence="3">
    <name type="scientific">Caldithrix abyssi</name>
    <dbReference type="NCBI Taxonomy" id="187145"/>
    <lineage>
        <taxon>Bacteria</taxon>
        <taxon>Pseudomonadati</taxon>
        <taxon>Calditrichota</taxon>
        <taxon>Calditrichia</taxon>
        <taxon>Calditrichales</taxon>
        <taxon>Calditrichaceae</taxon>
        <taxon>Caldithrix</taxon>
    </lineage>
</organism>
<dbReference type="Pfam" id="PF06468">
    <property type="entry name" value="Spond_N"/>
    <property type="match status" value="1"/>
</dbReference>
<sequence>MRHIIRVFSLLSLAALFFACSQTPGSAPAEPQLESTTQGISSDRADIAAQEFEFEVTIENLTPATGPGASQPFAPPLLATHTPLYHIFRLGKFASDELAQIAQDAVSGPMIDMLNESDFVYDVAQGDGVVFPGSSTTIRIKARPGFHKLSIVSMLVNTNDAFTGVDGLRLPAYGTKVYYMRTYDAGSEKNTELKGHIPGPCCGTPFEGIPTHERIHFHKGITGVGDLSPEMYGWDEPSAKITIRRVN</sequence>
<dbReference type="EMBL" id="DRQG01000015">
    <property type="protein sequence ID" value="HGY54285.1"/>
    <property type="molecule type" value="Genomic_DNA"/>
</dbReference>
<feature type="chain" id="PRO_5030729871" description="Spondin domain-containing protein" evidence="1">
    <location>
        <begin position="30"/>
        <end position="247"/>
    </location>
</feature>
<evidence type="ECO:0000313" key="3">
    <source>
        <dbReference type="EMBL" id="HGY54285.1"/>
    </source>
</evidence>
<dbReference type="Gene3D" id="2.60.40.2130">
    <property type="entry name" value="F-spondin domain"/>
    <property type="match status" value="1"/>
</dbReference>
<proteinExistence type="predicted"/>
<evidence type="ECO:0000259" key="2">
    <source>
        <dbReference type="Pfam" id="PF06468"/>
    </source>
</evidence>
<dbReference type="PROSITE" id="PS51257">
    <property type="entry name" value="PROKAR_LIPOPROTEIN"/>
    <property type="match status" value="1"/>
</dbReference>
<name>A0A7V4TXU9_CALAY</name>
<keyword evidence="1" id="KW-0732">Signal</keyword>
<feature type="signal peptide" evidence="1">
    <location>
        <begin position="1"/>
        <end position="29"/>
    </location>
</feature>
<comment type="caution">
    <text evidence="3">The sequence shown here is derived from an EMBL/GenBank/DDBJ whole genome shotgun (WGS) entry which is preliminary data.</text>
</comment>
<reference evidence="3" key="1">
    <citation type="journal article" date="2020" name="mSystems">
        <title>Genome- and Community-Level Interaction Insights into Carbon Utilization and Element Cycling Functions of Hydrothermarchaeota in Hydrothermal Sediment.</title>
        <authorList>
            <person name="Zhou Z."/>
            <person name="Liu Y."/>
            <person name="Xu W."/>
            <person name="Pan J."/>
            <person name="Luo Z.H."/>
            <person name="Li M."/>
        </authorList>
    </citation>
    <scope>NUCLEOTIDE SEQUENCE [LARGE SCALE GENOMIC DNA]</scope>
    <source>
        <strain evidence="3">HyVt-577</strain>
    </source>
</reference>
<dbReference type="NCBIfam" id="NF038123">
    <property type="entry name" value="NF038123_dom"/>
    <property type="match status" value="1"/>
</dbReference>
<protein>
    <recommendedName>
        <fullName evidence="2">Spondin domain-containing protein</fullName>
    </recommendedName>
</protein>
<gene>
    <name evidence="3" type="ORF">ENK44_01160</name>
</gene>